<protein>
    <recommendedName>
        <fullName evidence="2">Nephrocystin 3-like N-terminal domain-containing protein</fullName>
    </recommendedName>
</protein>
<evidence type="ECO:0000313" key="4">
    <source>
        <dbReference type="Proteomes" id="UP000567179"/>
    </source>
</evidence>
<evidence type="ECO:0000313" key="3">
    <source>
        <dbReference type="EMBL" id="KAF5318500.1"/>
    </source>
</evidence>
<dbReference type="PANTHER" id="PTHR10039:SF17">
    <property type="entry name" value="FUNGAL STAND N-TERMINAL GOODBYE DOMAIN-CONTAINING PROTEIN-RELATED"/>
    <property type="match status" value="1"/>
</dbReference>
<feature type="domain" description="Nephrocystin 3-like N-terminal" evidence="2">
    <location>
        <begin position="65"/>
        <end position="229"/>
    </location>
</feature>
<evidence type="ECO:0000256" key="1">
    <source>
        <dbReference type="ARBA" id="ARBA00022737"/>
    </source>
</evidence>
<comment type="caution">
    <text evidence="3">The sequence shown here is derived from an EMBL/GenBank/DDBJ whole genome shotgun (WGS) entry which is preliminary data.</text>
</comment>
<dbReference type="InterPro" id="IPR056884">
    <property type="entry name" value="NPHP3-like_N"/>
</dbReference>
<keyword evidence="1" id="KW-0677">Repeat</keyword>
<dbReference type="EMBL" id="JAACJJ010000030">
    <property type="protein sequence ID" value="KAF5318500.1"/>
    <property type="molecule type" value="Genomic_DNA"/>
</dbReference>
<dbReference type="InterPro" id="IPR027417">
    <property type="entry name" value="P-loop_NTPase"/>
</dbReference>
<proteinExistence type="predicted"/>
<name>A0A8H5B843_9AGAR</name>
<evidence type="ECO:0000259" key="2">
    <source>
        <dbReference type="Pfam" id="PF24883"/>
    </source>
</evidence>
<gene>
    <name evidence="3" type="ORF">D9619_011030</name>
</gene>
<organism evidence="3 4">
    <name type="scientific">Psilocybe cf. subviscida</name>
    <dbReference type="NCBI Taxonomy" id="2480587"/>
    <lineage>
        <taxon>Eukaryota</taxon>
        <taxon>Fungi</taxon>
        <taxon>Dikarya</taxon>
        <taxon>Basidiomycota</taxon>
        <taxon>Agaricomycotina</taxon>
        <taxon>Agaricomycetes</taxon>
        <taxon>Agaricomycetidae</taxon>
        <taxon>Agaricales</taxon>
        <taxon>Agaricineae</taxon>
        <taxon>Strophariaceae</taxon>
        <taxon>Psilocybe</taxon>
    </lineage>
</organism>
<keyword evidence="4" id="KW-1185">Reference proteome</keyword>
<dbReference type="SUPFAM" id="SSF52540">
    <property type="entry name" value="P-loop containing nucleoside triphosphate hydrolases"/>
    <property type="match status" value="1"/>
</dbReference>
<sequence length="827" mass="93591">MPNHMFTGASKFVVSGGTFINHSEKSALDKLSAAAAHAALHDAPARTDASRCHQHTRTNVLDHLERWAQGICDEGVSVFWLYGGAGAGKSAIMQTLAERCVAQHLALGSFFFSGSDPTRNTAEVLIPTLVYQLAQLLLGAVQVLELILDHDPLIFKKSFRAQLLALFVRPLQHLVQLGIISDTPQSPRVFLVDGLDECSDPAQQQAIIQAVAAVCHEHHIPVKFLIASRPELVLSASFEWYKVENHLLGTISLSEDADAEGDIRRFIEAEFLKIRTLHPFKKMIRSKWPDIYDINRLIWKSSSHFIYASTAMKYIWSTKENPVRSLQVVLGLEVSRTTSPFAELDALYHHILGSAAHRDKILQALAHCLHTRFPSSIDVVCAMHEWSRDDFFIYMADMTMLVTVSVQRSGSEWEEVKILHASLRDFLRNQSRSGALYVNKAAYLASKLERCSQLFNLYTQFQSSPPGLGYMLCVRLRDQIVITIAQTGHLVITQEVLKQYGFGYFYQSLLRLDGVSHHNEIYFDIQRDVFQFLRAVQSIKTPIGVGIFRSFLQDFFDILESHISGMSTLLAPAILPLIYLGYSCEVVCEILDHDFAYNPIKMSTQWASLKAFKESIRVLDIITTADLSSICHNVNASPARIAAAADAILGYLMDQVRLPCIPAYSSHKAWLRRMKPGKHVATGSPRLASAIHAQWLRSLRGRKDTISVEQVFRLRSLSMALWPQRHITTDRVERWKNQLRITINLLDALLWVLPQASISEQIVLYSKRTFPWYQLEPGLVRRVRKSLDRYSNRVQIAKLEELGRRIEDGNTNALIEKLCTLYLNDQD</sequence>
<dbReference type="Proteomes" id="UP000567179">
    <property type="component" value="Unassembled WGS sequence"/>
</dbReference>
<dbReference type="Gene3D" id="3.40.50.300">
    <property type="entry name" value="P-loop containing nucleotide triphosphate hydrolases"/>
    <property type="match status" value="1"/>
</dbReference>
<accession>A0A8H5B843</accession>
<dbReference type="OrthoDB" id="206617at2759"/>
<dbReference type="AlphaFoldDB" id="A0A8H5B843"/>
<dbReference type="PANTHER" id="PTHR10039">
    <property type="entry name" value="AMELOGENIN"/>
    <property type="match status" value="1"/>
</dbReference>
<reference evidence="3 4" key="1">
    <citation type="journal article" date="2020" name="ISME J.">
        <title>Uncovering the hidden diversity of litter-decomposition mechanisms in mushroom-forming fungi.</title>
        <authorList>
            <person name="Floudas D."/>
            <person name="Bentzer J."/>
            <person name="Ahren D."/>
            <person name="Johansson T."/>
            <person name="Persson P."/>
            <person name="Tunlid A."/>
        </authorList>
    </citation>
    <scope>NUCLEOTIDE SEQUENCE [LARGE SCALE GENOMIC DNA]</scope>
    <source>
        <strain evidence="3 4">CBS 101986</strain>
    </source>
</reference>
<dbReference type="Pfam" id="PF24883">
    <property type="entry name" value="NPHP3_N"/>
    <property type="match status" value="1"/>
</dbReference>